<evidence type="ECO:0000313" key="2">
    <source>
        <dbReference type="EMBL" id="CAG9762353.1"/>
    </source>
</evidence>
<evidence type="ECO:0000256" key="1">
    <source>
        <dbReference type="SAM" id="SignalP"/>
    </source>
</evidence>
<evidence type="ECO:0000313" key="3">
    <source>
        <dbReference type="Proteomes" id="UP001152799"/>
    </source>
</evidence>
<keyword evidence="1" id="KW-0732">Signal</keyword>
<organism evidence="2 3">
    <name type="scientific">Ceutorhynchus assimilis</name>
    <name type="common">cabbage seed weevil</name>
    <dbReference type="NCBI Taxonomy" id="467358"/>
    <lineage>
        <taxon>Eukaryota</taxon>
        <taxon>Metazoa</taxon>
        <taxon>Ecdysozoa</taxon>
        <taxon>Arthropoda</taxon>
        <taxon>Hexapoda</taxon>
        <taxon>Insecta</taxon>
        <taxon>Pterygota</taxon>
        <taxon>Neoptera</taxon>
        <taxon>Endopterygota</taxon>
        <taxon>Coleoptera</taxon>
        <taxon>Polyphaga</taxon>
        <taxon>Cucujiformia</taxon>
        <taxon>Curculionidae</taxon>
        <taxon>Ceutorhynchinae</taxon>
        <taxon>Ceutorhynchus</taxon>
    </lineage>
</organism>
<gene>
    <name evidence="2" type="ORF">CEUTPL_LOCUS3033</name>
</gene>
<keyword evidence="3" id="KW-1185">Reference proteome</keyword>
<reference evidence="2" key="1">
    <citation type="submission" date="2022-01" db="EMBL/GenBank/DDBJ databases">
        <authorList>
            <person name="King R."/>
        </authorList>
    </citation>
    <scope>NUCLEOTIDE SEQUENCE</scope>
</reference>
<dbReference type="EMBL" id="OU892287">
    <property type="protein sequence ID" value="CAG9762353.1"/>
    <property type="molecule type" value="Genomic_DNA"/>
</dbReference>
<dbReference type="AlphaFoldDB" id="A0A9N9QKH4"/>
<proteinExistence type="predicted"/>
<feature type="signal peptide" evidence="1">
    <location>
        <begin position="1"/>
        <end position="25"/>
    </location>
</feature>
<sequence length="165" mass="19138">MSKFVVYILDKAVWLLLATVITAQALQIAGVMETPKSAGSIEYEQELSNFHQKFPQEALRWKRDTSASMDRSPFIDMLFNRKKREQSGWMKKIQSTMSYFKLMAKIPIKTLTAMNNLIQGSRPAIKKMRDFVSKRFEKTTKAPEIETNSIQKRSPVYIRPVDEKN</sequence>
<name>A0A9N9QKH4_9CUCU</name>
<dbReference type="OrthoDB" id="6621265at2759"/>
<accession>A0A9N9QKH4</accession>
<feature type="chain" id="PRO_5040257759" evidence="1">
    <location>
        <begin position="26"/>
        <end position="165"/>
    </location>
</feature>
<dbReference type="Proteomes" id="UP001152799">
    <property type="component" value="Chromosome 11"/>
</dbReference>
<protein>
    <submittedName>
        <fullName evidence="2">Uncharacterized protein</fullName>
    </submittedName>
</protein>